<accession>A0ABS6F0U0</accession>
<dbReference type="Pfam" id="PF12729">
    <property type="entry name" value="4HB_MCP_1"/>
    <property type="match status" value="1"/>
</dbReference>
<dbReference type="InterPro" id="IPR003660">
    <property type="entry name" value="HAMP_dom"/>
</dbReference>
<feature type="coiled-coil region" evidence="4">
    <location>
        <begin position="78"/>
        <end position="105"/>
    </location>
</feature>
<reference evidence="8 9" key="1">
    <citation type="submission" date="2021-06" db="EMBL/GenBank/DDBJ databases">
        <authorList>
            <person name="Sun Q."/>
            <person name="Li D."/>
        </authorList>
    </citation>
    <scope>NUCLEOTIDE SEQUENCE [LARGE SCALE GENOMIC DNA]</scope>
    <source>
        <strain evidence="8 9">MSJ-4</strain>
    </source>
</reference>
<feature type="transmembrane region" description="Helical" evidence="5">
    <location>
        <begin position="190"/>
        <end position="209"/>
    </location>
</feature>
<comment type="caution">
    <text evidence="8">The sequence shown here is derived from an EMBL/GenBank/DDBJ whole genome shotgun (WGS) entry which is preliminary data.</text>
</comment>
<sequence>MINNLKVRWKIILLSALMSILCLIIGFAGYHYISKANKGMESLYGDNLISVQTINDNRNQSRAIEADIYYIILHSGDKKAQDERLQDIEERVKVFEENWEEYKKTPLDDFEKDKIPTIEAKLQKYKAGRDEVLKLALEGKQQEALNKYHDIEDTAKEFQDDLNELAVYSVKNAKNTVDLNGKEFNKSIKIFEVIMLISIAVSILFTWIISKSISIPLGAAVEYLNKISTGDFSKNIPEVFNKRKDEIGDMGKAMDLMRESLKELVTSVKSQSNSIEYIVNNTLANVNELNINIEEVSATTEQLSAGMEETSASSEEMNASSLEIERAVQDIAKRAEEGAVSAGEISKRAITIKKDIMLSQEKAMGVFKDTKATLEKAIENSKVVQQISILSESIMQITSQTNLLALNAAIEAARAGEAGKGFSVVAEEIRKLAEQSKDTVVEIQNITEKVTESVNDLSHSSNDLLNFMSVDVYNDYQDIIDVSETYNKDAKFVDELVTEFSATSEELLASIQDMLKTIEQVTKAANEGAEGTTNIAETVMDITQKSTDIIKEAENSKEVADKLKVEVDKFKI</sequence>
<keyword evidence="5" id="KW-0472">Membrane</keyword>
<dbReference type="PANTHER" id="PTHR32089:SF112">
    <property type="entry name" value="LYSOZYME-LIKE PROTEIN-RELATED"/>
    <property type="match status" value="1"/>
</dbReference>
<evidence type="ECO:0000259" key="6">
    <source>
        <dbReference type="PROSITE" id="PS50111"/>
    </source>
</evidence>
<evidence type="ECO:0000259" key="7">
    <source>
        <dbReference type="PROSITE" id="PS50885"/>
    </source>
</evidence>
<evidence type="ECO:0000313" key="8">
    <source>
        <dbReference type="EMBL" id="MBU5591489.1"/>
    </source>
</evidence>
<gene>
    <name evidence="8" type="ORF">KQI89_06910</name>
</gene>
<dbReference type="PANTHER" id="PTHR32089">
    <property type="entry name" value="METHYL-ACCEPTING CHEMOTAXIS PROTEIN MCPB"/>
    <property type="match status" value="1"/>
</dbReference>
<organism evidence="8 9">
    <name type="scientific">Clostridium simiarum</name>
    <dbReference type="NCBI Taxonomy" id="2841506"/>
    <lineage>
        <taxon>Bacteria</taxon>
        <taxon>Bacillati</taxon>
        <taxon>Bacillota</taxon>
        <taxon>Clostridia</taxon>
        <taxon>Eubacteriales</taxon>
        <taxon>Clostridiaceae</taxon>
        <taxon>Clostridium</taxon>
    </lineage>
</organism>
<evidence type="ECO:0000313" key="9">
    <source>
        <dbReference type="Proteomes" id="UP000736583"/>
    </source>
</evidence>
<dbReference type="EMBL" id="JAHLQL010000001">
    <property type="protein sequence ID" value="MBU5591489.1"/>
    <property type="molecule type" value="Genomic_DNA"/>
</dbReference>
<keyword evidence="5" id="KW-0812">Transmembrane</keyword>
<evidence type="ECO:0000256" key="2">
    <source>
        <dbReference type="ARBA" id="ARBA00029447"/>
    </source>
</evidence>
<dbReference type="PROSITE" id="PS50885">
    <property type="entry name" value="HAMP"/>
    <property type="match status" value="1"/>
</dbReference>
<evidence type="ECO:0000256" key="4">
    <source>
        <dbReference type="SAM" id="Coils"/>
    </source>
</evidence>
<evidence type="ECO:0000256" key="5">
    <source>
        <dbReference type="SAM" id="Phobius"/>
    </source>
</evidence>
<dbReference type="RefSeq" id="WP_216456448.1">
    <property type="nucleotide sequence ID" value="NZ_JAHLQL010000001.1"/>
</dbReference>
<dbReference type="PROSITE" id="PS50111">
    <property type="entry name" value="CHEMOTAXIS_TRANSDUC_2"/>
    <property type="match status" value="1"/>
</dbReference>
<proteinExistence type="inferred from homology"/>
<feature type="transmembrane region" description="Helical" evidence="5">
    <location>
        <begin position="12"/>
        <end position="33"/>
    </location>
</feature>
<comment type="similarity">
    <text evidence="2">Belongs to the methyl-accepting chemotaxis (MCP) protein family.</text>
</comment>
<dbReference type="SMART" id="SM00304">
    <property type="entry name" value="HAMP"/>
    <property type="match status" value="1"/>
</dbReference>
<feature type="domain" description="Methyl-accepting transducer" evidence="6">
    <location>
        <begin position="285"/>
        <end position="543"/>
    </location>
</feature>
<evidence type="ECO:0000256" key="1">
    <source>
        <dbReference type="ARBA" id="ARBA00023224"/>
    </source>
</evidence>
<keyword evidence="1 3" id="KW-0807">Transducer</keyword>
<dbReference type="InterPro" id="IPR024478">
    <property type="entry name" value="HlyB_4HB_MCP"/>
</dbReference>
<dbReference type="CDD" id="cd06225">
    <property type="entry name" value="HAMP"/>
    <property type="match status" value="1"/>
</dbReference>
<dbReference type="InterPro" id="IPR004089">
    <property type="entry name" value="MCPsignal_dom"/>
</dbReference>
<dbReference type="Pfam" id="PF00015">
    <property type="entry name" value="MCPsignal"/>
    <property type="match status" value="1"/>
</dbReference>
<keyword evidence="4" id="KW-0175">Coiled coil</keyword>
<dbReference type="SMART" id="SM00283">
    <property type="entry name" value="MA"/>
    <property type="match status" value="1"/>
</dbReference>
<protein>
    <submittedName>
        <fullName evidence="8">Methyl-accepting chemotaxis protein</fullName>
    </submittedName>
</protein>
<keyword evidence="9" id="KW-1185">Reference proteome</keyword>
<feature type="domain" description="HAMP" evidence="7">
    <location>
        <begin position="211"/>
        <end position="266"/>
    </location>
</feature>
<dbReference type="Proteomes" id="UP000736583">
    <property type="component" value="Unassembled WGS sequence"/>
</dbReference>
<dbReference type="Pfam" id="PF00672">
    <property type="entry name" value="HAMP"/>
    <property type="match status" value="1"/>
</dbReference>
<evidence type="ECO:0000256" key="3">
    <source>
        <dbReference type="PROSITE-ProRule" id="PRU00284"/>
    </source>
</evidence>
<name>A0ABS6F0U0_9CLOT</name>
<keyword evidence="5" id="KW-1133">Transmembrane helix</keyword>